<evidence type="ECO:0000313" key="2">
    <source>
        <dbReference type="Proteomes" id="UP000027138"/>
    </source>
</evidence>
<reference evidence="1 2" key="1">
    <citation type="journal article" date="2014" name="PLoS ONE">
        <title>Global Analysis of Gene Expression Profiles in Physic Nut (Jatropha curcas L.) Seedlings Exposed to Salt Stress.</title>
        <authorList>
            <person name="Zhang L."/>
            <person name="Zhang C."/>
            <person name="Wu P."/>
            <person name="Chen Y."/>
            <person name="Li M."/>
            <person name="Jiang H."/>
            <person name="Wu G."/>
        </authorList>
    </citation>
    <scope>NUCLEOTIDE SEQUENCE [LARGE SCALE GENOMIC DNA]</scope>
    <source>
        <strain evidence="2">cv. GZQX0401</strain>
        <tissue evidence="1">Young leaves</tissue>
    </source>
</reference>
<protein>
    <submittedName>
        <fullName evidence="1">Uncharacterized protein</fullName>
    </submittedName>
</protein>
<proteinExistence type="predicted"/>
<dbReference type="AlphaFoldDB" id="A0A067JV51"/>
<keyword evidence="2" id="KW-1185">Reference proteome</keyword>
<evidence type="ECO:0000313" key="1">
    <source>
        <dbReference type="EMBL" id="KDP26693.1"/>
    </source>
</evidence>
<accession>A0A067JV51</accession>
<dbReference type="EMBL" id="KK914893">
    <property type="protein sequence ID" value="KDP26693.1"/>
    <property type="molecule type" value="Genomic_DNA"/>
</dbReference>
<gene>
    <name evidence="1" type="ORF">JCGZ_17851</name>
</gene>
<name>A0A067JV51_JATCU</name>
<dbReference type="Proteomes" id="UP000027138">
    <property type="component" value="Unassembled WGS sequence"/>
</dbReference>
<sequence length="144" mass="16504">MRRSFGFQQQNFAKHEESWYETEYHSHESSMQLQALPKPLAPPCKPACSPKPLKHQTMIHKNSGSSNFHFNHASAAKMNGGAFNNTTADAEFWTGHRRRVHSPAPPALVVEKVRYEHSTWETDGAQCQAFNENFNWRANGFKNF</sequence>
<organism evidence="1 2">
    <name type="scientific">Jatropha curcas</name>
    <name type="common">Barbados nut</name>
    <dbReference type="NCBI Taxonomy" id="180498"/>
    <lineage>
        <taxon>Eukaryota</taxon>
        <taxon>Viridiplantae</taxon>
        <taxon>Streptophyta</taxon>
        <taxon>Embryophyta</taxon>
        <taxon>Tracheophyta</taxon>
        <taxon>Spermatophyta</taxon>
        <taxon>Magnoliopsida</taxon>
        <taxon>eudicotyledons</taxon>
        <taxon>Gunneridae</taxon>
        <taxon>Pentapetalae</taxon>
        <taxon>rosids</taxon>
        <taxon>fabids</taxon>
        <taxon>Malpighiales</taxon>
        <taxon>Euphorbiaceae</taxon>
        <taxon>Crotonoideae</taxon>
        <taxon>Jatropheae</taxon>
        <taxon>Jatropha</taxon>
    </lineage>
</organism>